<feature type="transmembrane region" description="Helical" evidence="2">
    <location>
        <begin position="97"/>
        <end position="116"/>
    </location>
</feature>
<keyword evidence="2" id="KW-1133">Transmembrane helix</keyword>
<dbReference type="EMBL" id="JAVEPI010000002">
    <property type="protein sequence ID" value="KAK1443929.1"/>
    <property type="molecule type" value="Genomic_DNA"/>
</dbReference>
<sequence length="150" mass="17324">MEGDDTSRTTASARRMQSRGCGDDGTTESARELVLDDKALEAMREEKKRDSEILFVRRVLRFRFIYPGIGYMVYWKYRNEPRDSVIYQISLRALKQCCLLAVLYIYVFCCFLTFLVQGQNDDFVGYSYHRTEIVNNARDVLEDNTAVGGG</sequence>
<evidence type="ECO:0000256" key="2">
    <source>
        <dbReference type="SAM" id="Phobius"/>
    </source>
</evidence>
<organism evidence="3 4">
    <name type="scientific">Babesia gibsoni</name>
    <dbReference type="NCBI Taxonomy" id="33632"/>
    <lineage>
        <taxon>Eukaryota</taxon>
        <taxon>Sar</taxon>
        <taxon>Alveolata</taxon>
        <taxon>Apicomplexa</taxon>
        <taxon>Aconoidasida</taxon>
        <taxon>Piroplasmida</taxon>
        <taxon>Babesiidae</taxon>
        <taxon>Babesia</taxon>
    </lineage>
</organism>
<gene>
    <name evidence="3" type="ORF">BgAZ_208050</name>
</gene>
<keyword evidence="4" id="KW-1185">Reference proteome</keyword>
<feature type="region of interest" description="Disordered" evidence="1">
    <location>
        <begin position="1"/>
        <end position="29"/>
    </location>
</feature>
<dbReference type="Proteomes" id="UP001230268">
    <property type="component" value="Unassembled WGS sequence"/>
</dbReference>
<evidence type="ECO:0000256" key="1">
    <source>
        <dbReference type="SAM" id="MobiDB-lite"/>
    </source>
</evidence>
<accession>A0AAD8PEN6</accession>
<protein>
    <submittedName>
        <fullName evidence="3">Uncharacterized protein</fullName>
    </submittedName>
</protein>
<comment type="caution">
    <text evidence="3">The sequence shown here is derived from an EMBL/GenBank/DDBJ whole genome shotgun (WGS) entry which is preliminary data.</text>
</comment>
<keyword evidence="2" id="KW-0472">Membrane</keyword>
<evidence type="ECO:0000313" key="4">
    <source>
        <dbReference type="Proteomes" id="UP001230268"/>
    </source>
</evidence>
<name>A0AAD8PEN6_BABGI</name>
<keyword evidence="2" id="KW-0812">Transmembrane</keyword>
<dbReference type="AlphaFoldDB" id="A0AAD8PEN6"/>
<evidence type="ECO:0000313" key="3">
    <source>
        <dbReference type="EMBL" id="KAK1443929.1"/>
    </source>
</evidence>
<reference evidence="3" key="1">
    <citation type="submission" date="2023-08" db="EMBL/GenBank/DDBJ databases">
        <title>Draft sequence of the Babesia gibsoni genome.</title>
        <authorList>
            <person name="Yamagishi J.Y."/>
            <person name="Xuan X.X."/>
        </authorList>
    </citation>
    <scope>NUCLEOTIDE SEQUENCE</scope>
    <source>
        <strain evidence="3">Azabu</strain>
    </source>
</reference>
<proteinExistence type="predicted"/>